<feature type="transmembrane region" description="Helical" evidence="1">
    <location>
        <begin position="213"/>
        <end position="237"/>
    </location>
</feature>
<name>A0A137PIU2_CONC2</name>
<feature type="transmembrane region" description="Helical" evidence="1">
    <location>
        <begin position="132"/>
        <end position="151"/>
    </location>
</feature>
<keyword evidence="1" id="KW-0472">Membrane</keyword>
<dbReference type="NCBIfam" id="NF041646">
    <property type="entry name" value="VC0807_fam"/>
    <property type="match status" value="1"/>
</dbReference>
<dbReference type="EMBL" id="KQ964419">
    <property type="protein sequence ID" value="KXN74909.1"/>
    <property type="molecule type" value="Genomic_DNA"/>
</dbReference>
<feature type="transmembrane region" description="Helical" evidence="1">
    <location>
        <begin position="75"/>
        <end position="95"/>
    </location>
</feature>
<organism evidence="2 3">
    <name type="scientific">Conidiobolus coronatus (strain ATCC 28846 / CBS 209.66 / NRRL 28638)</name>
    <name type="common">Delacroixia coronata</name>
    <dbReference type="NCBI Taxonomy" id="796925"/>
    <lineage>
        <taxon>Eukaryota</taxon>
        <taxon>Fungi</taxon>
        <taxon>Fungi incertae sedis</taxon>
        <taxon>Zoopagomycota</taxon>
        <taxon>Entomophthoromycotina</taxon>
        <taxon>Entomophthoromycetes</taxon>
        <taxon>Entomophthorales</taxon>
        <taxon>Ancylistaceae</taxon>
        <taxon>Conidiobolus</taxon>
    </lineage>
</organism>
<feature type="transmembrane region" description="Helical" evidence="1">
    <location>
        <begin position="43"/>
        <end position="63"/>
    </location>
</feature>
<reference evidence="2 3" key="1">
    <citation type="journal article" date="2015" name="Genome Biol. Evol.">
        <title>Phylogenomic analyses indicate that early fungi evolved digesting cell walls of algal ancestors of land plants.</title>
        <authorList>
            <person name="Chang Y."/>
            <person name="Wang S."/>
            <person name="Sekimoto S."/>
            <person name="Aerts A.L."/>
            <person name="Choi C."/>
            <person name="Clum A."/>
            <person name="LaButti K.M."/>
            <person name="Lindquist E.A."/>
            <person name="Yee Ngan C."/>
            <person name="Ohm R.A."/>
            <person name="Salamov A.A."/>
            <person name="Grigoriev I.V."/>
            <person name="Spatafora J.W."/>
            <person name="Berbee M.L."/>
        </authorList>
    </citation>
    <scope>NUCLEOTIDE SEQUENCE [LARGE SCALE GENOMIC DNA]</scope>
    <source>
        <strain evidence="2 3">NRRL 28638</strain>
    </source>
</reference>
<proteinExistence type="predicted"/>
<keyword evidence="1" id="KW-1133">Transmembrane helix</keyword>
<sequence length="261" mass="29875">MSSNYKQEDDVRVNSTESLQQQNTYNNNSRLLEKYFSEKNCKYLRYFWFFVQHAILEVALPIILHFTLKDPLGELNATIISSVPTLLSAVYTIVIKKRFEPLPFIVIISFCIGLGLSLGFNDAKLHEIKASIIFGVIGLAYLISLAFKRTLMYYFNRPWMTGNDPQKMKKYDAQWEKPEFVRLMKVITVFWGTGFLLQAIANLVLIFTVSLDIVIVLGSVLTYGNIGLLVGITVAIVSRYYQKEKSREGQVEQSIQAQEKS</sequence>
<gene>
    <name evidence="2" type="ORF">CONCODRAFT_1982</name>
</gene>
<keyword evidence="1" id="KW-0812">Transmembrane</keyword>
<dbReference type="Proteomes" id="UP000070444">
    <property type="component" value="Unassembled WGS sequence"/>
</dbReference>
<feature type="transmembrane region" description="Helical" evidence="1">
    <location>
        <begin position="102"/>
        <end position="120"/>
    </location>
</feature>
<feature type="transmembrane region" description="Helical" evidence="1">
    <location>
        <begin position="186"/>
        <end position="207"/>
    </location>
</feature>
<keyword evidence="3" id="KW-1185">Reference proteome</keyword>
<accession>A0A137PIU2</accession>
<evidence type="ECO:0000313" key="3">
    <source>
        <dbReference type="Proteomes" id="UP000070444"/>
    </source>
</evidence>
<evidence type="ECO:0000313" key="2">
    <source>
        <dbReference type="EMBL" id="KXN74909.1"/>
    </source>
</evidence>
<dbReference type="AlphaFoldDB" id="A0A137PIU2"/>
<evidence type="ECO:0000256" key="1">
    <source>
        <dbReference type="SAM" id="Phobius"/>
    </source>
</evidence>
<protein>
    <submittedName>
        <fullName evidence="2">Uncharacterized protein</fullName>
    </submittedName>
</protein>